<comment type="caution">
    <text evidence="2">The sequence shown here is derived from an EMBL/GenBank/DDBJ whole genome shotgun (WGS) entry which is preliminary data.</text>
</comment>
<dbReference type="AlphaFoldDB" id="A0A813JDU7"/>
<proteinExistence type="predicted"/>
<evidence type="ECO:0000313" key="3">
    <source>
        <dbReference type="EMBL" id="CAE8694596.1"/>
    </source>
</evidence>
<evidence type="ECO:0000313" key="4">
    <source>
        <dbReference type="Proteomes" id="UP000626109"/>
    </source>
</evidence>
<dbReference type="Proteomes" id="UP000626109">
    <property type="component" value="Unassembled WGS sequence"/>
</dbReference>
<sequence>MHIAPVLDGCSNQDMLSAMGLFQFPNNVRLELVKVCRRTVDQHQSGQRQCKHVSKLINQHAYNIARHLRTLLHFTTEPCEPCTSQAQGARRMSDEGRPRRPSAST</sequence>
<protein>
    <submittedName>
        <fullName evidence="2">Uncharacterized protein</fullName>
    </submittedName>
</protein>
<feature type="region of interest" description="Disordered" evidence="1">
    <location>
        <begin position="79"/>
        <end position="105"/>
    </location>
</feature>
<dbReference type="EMBL" id="CAJNNW010028089">
    <property type="protein sequence ID" value="CAE8694596.1"/>
    <property type="molecule type" value="Genomic_DNA"/>
</dbReference>
<dbReference type="EMBL" id="CAJNNW010025088">
    <property type="protein sequence ID" value="CAE8675534.1"/>
    <property type="molecule type" value="Genomic_DNA"/>
</dbReference>
<accession>A0A813JDU7</accession>
<gene>
    <name evidence="2" type="ORF">PGLA2088_LOCUS19430</name>
    <name evidence="3" type="ORF">PGLA2088_LOCUS28934</name>
</gene>
<organism evidence="2 4">
    <name type="scientific">Polarella glacialis</name>
    <name type="common">Dinoflagellate</name>
    <dbReference type="NCBI Taxonomy" id="89957"/>
    <lineage>
        <taxon>Eukaryota</taxon>
        <taxon>Sar</taxon>
        <taxon>Alveolata</taxon>
        <taxon>Dinophyceae</taxon>
        <taxon>Suessiales</taxon>
        <taxon>Suessiaceae</taxon>
        <taxon>Polarella</taxon>
    </lineage>
</organism>
<name>A0A813JDU7_POLGL</name>
<evidence type="ECO:0000256" key="1">
    <source>
        <dbReference type="SAM" id="MobiDB-lite"/>
    </source>
</evidence>
<reference evidence="2" key="1">
    <citation type="submission" date="2021-02" db="EMBL/GenBank/DDBJ databases">
        <authorList>
            <person name="Dougan E. K."/>
            <person name="Rhodes N."/>
            <person name="Thang M."/>
            <person name="Chan C."/>
        </authorList>
    </citation>
    <scope>NUCLEOTIDE SEQUENCE</scope>
</reference>
<evidence type="ECO:0000313" key="2">
    <source>
        <dbReference type="EMBL" id="CAE8675534.1"/>
    </source>
</evidence>